<dbReference type="Proteomes" id="UP000289506">
    <property type="component" value="Plasmid 13"/>
</dbReference>
<keyword evidence="1" id="KW-0812">Transmembrane</keyword>
<dbReference type="RefSeq" id="WP_129720659.1">
    <property type="nucleotide sequence ID" value="NZ_LR214986.1"/>
</dbReference>
<accession>A0A449AIJ2</accession>
<keyword evidence="1" id="KW-0472">Membrane</keyword>
<organism evidence="2 3">
    <name type="scientific">Mycoplasmopsis cynos</name>
    <dbReference type="NCBI Taxonomy" id="171284"/>
    <lineage>
        <taxon>Bacteria</taxon>
        <taxon>Bacillati</taxon>
        <taxon>Mycoplasmatota</taxon>
        <taxon>Mycoplasmoidales</taxon>
        <taxon>Metamycoplasmataceae</taxon>
        <taxon>Mycoplasmopsis</taxon>
    </lineage>
</organism>
<name>A0A449AIJ2_9BACT</name>
<proteinExistence type="predicted"/>
<sequence>MNYFDIIIIILVFFFIIGSALGITLILYIYYRSSSGIIIFKVDKINNRVLRITNSYSFVSTIFDSKKSNFKEFNYLSLNDFLEYFDEKSIEKFNRVFETFIPENNFETIEVNINKKYHKNFTLVEKFILLIDKTITNMRSFKVVISQNSTRDYICSLKWAKSSKKPKNFKSINFAREENFKLESQNNLVIGMLLKPEFYFKEITEIDIYEIFLLFNLNYKKTYYFNDEGMIYFIIKNPWKSKLNEVNAIVKKVVKNRFLNKLFNIATCFTYYEIKTNNDLNRIKNILKYSLYHIYNKPNEIDEYINLNETIFKNEYFLEFNHNLNKYHVINNSSDGEFDIKKSMIVKYKTQEKGNLFLLECDLKKGVLSDSWASFFKKIPYLEYKYQTIWYNYISEIQHENSLNSMVKISQEVFLDPHFTPLTNKPICLVYAENNSFLTEELREKIMHNSENNVYTALYIQDIDRTLINIINTVDKLRVLIIGQKISQRLNDWTVFYECFNIIKLLKSKRIRVVFENPLNNLDDLIVEKLNLNYAFYSLEKEQKNIP</sequence>
<protein>
    <submittedName>
        <fullName evidence="2">Uncharacterized protein</fullName>
    </submittedName>
</protein>
<keyword evidence="2" id="KW-0614">Plasmid</keyword>
<dbReference type="EMBL" id="LR214986">
    <property type="protein sequence ID" value="VEU64800.1"/>
    <property type="molecule type" value="Genomic_DNA"/>
</dbReference>
<evidence type="ECO:0000313" key="2">
    <source>
        <dbReference type="EMBL" id="VEU64800.1"/>
    </source>
</evidence>
<evidence type="ECO:0000256" key="1">
    <source>
        <dbReference type="SAM" id="Phobius"/>
    </source>
</evidence>
<feature type="transmembrane region" description="Helical" evidence="1">
    <location>
        <begin position="6"/>
        <end position="31"/>
    </location>
</feature>
<keyword evidence="1" id="KW-1133">Transmembrane helix</keyword>
<geneLocation type="plasmid" evidence="2 3">
    <name>13</name>
</geneLocation>
<dbReference type="NCBIfam" id="NF045955">
    <property type="entry name" value="MHO_4530_fam"/>
    <property type="match status" value="1"/>
</dbReference>
<gene>
    <name evidence="2" type="ORF">NCTC10142_00560</name>
</gene>
<reference evidence="2 3" key="1">
    <citation type="submission" date="2019-01" db="EMBL/GenBank/DDBJ databases">
        <authorList>
            <consortium name="Pathogen Informatics"/>
        </authorList>
    </citation>
    <scope>NUCLEOTIDE SEQUENCE [LARGE SCALE GENOMIC DNA]</scope>
    <source>
        <strain evidence="2 3">NCTC10142</strain>
        <plasmid evidence="3">13</plasmid>
    </source>
</reference>
<dbReference type="AlphaFoldDB" id="A0A449AIJ2"/>
<evidence type="ECO:0000313" key="3">
    <source>
        <dbReference type="Proteomes" id="UP000289506"/>
    </source>
</evidence>